<proteinExistence type="predicted"/>
<keyword evidence="2" id="KW-1185">Reference proteome</keyword>
<dbReference type="Proteomes" id="UP000199691">
    <property type="component" value="Unassembled WGS sequence"/>
</dbReference>
<organism evidence="1 2">
    <name type="scientific">Lentzea jiangxiensis</name>
    <dbReference type="NCBI Taxonomy" id="641025"/>
    <lineage>
        <taxon>Bacteria</taxon>
        <taxon>Bacillati</taxon>
        <taxon>Actinomycetota</taxon>
        <taxon>Actinomycetes</taxon>
        <taxon>Pseudonocardiales</taxon>
        <taxon>Pseudonocardiaceae</taxon>
        <taxon>Lentzea</taxon>
    </lineage>
</organism>
<name>A0A1H0X0F4_9PSEU</name>
<dbReference type="EMBL" id="FNIX01000027">
    <property type="protein sequence ID" value="SDP96329.1"/>
    <property type="molecule type" value="Genomic_DNA"/>
</dbReference>
<dbReference type="AlphaFoldDB" id="A0A1H0X0F4"/>
<reference evidence="2" key="1">
    <citation type="submission" date="2016-10" db="EMBL/GenBank/DDBJ databases">
        <authorList>
            <person name="Varghese N."/>
            <person name="Submissions S."/>
        </authorList>
    </citation>
    <scope>NUCLEOTIDE SEQUENCE [LARGE SCALE GENOMIC DNA]</scope>
    <source>
        <strain evidence="2">CGMCC 4.6609</strain>
    </source>
</reference>
<dbReference type="STRING" id="641025.SAMN05421507_12740"/>
<accession>A0A1H0X0F4</accession>
<protein>
    <submittedName>
        <fullName evidence="1">Uncharacterized protein</fullName>
    </submittedName>
</protein>
<gene>
    <name evidence="1" type="ORF">SAMN05421507_12740</name>
</gene>
<evidence type="ECO:0000313" key="1">
    <source>
        <dbReference type="EMBL" id="SDP96329.1"/>
    </source>
</evidence>
<sequence length="68" mass="6757">MPCGGTTPGLPNGRGNTWRANRSNLGGVGRYAVHVTSVSKCSALPNVVHASNTVTGAVGGLTNAPVTP</sequence>
<evidence type="ECO:0000313" key="2">
    <source>
        <dbReference type="Proteomes" id="UP000199691"/>
    </source>
</evidence>
<dbReference type="RefSeq" id="WP_245734211.1">
    <property type="nucleotide sequence ID" value="NZ_FNIX01000027.1"/>
</dbReference>